<dbReference type="Proteomes" id="UP000007065">
    <property type="component" value="Chromosome"/>
</dbReference>
<dbReference type="InterPro" id="IPR006379">
    <property type="entry name" value="HAD-SF_hydro_IIB"/>
</dbReference>
<dbReference type="HOGENOM" id="CLU_044146_3_1_14"/>
<organism evidence="2 3">
    <name type="scientific">Mycoplasmopsis agalactiae (strain NCTC 10123 / CIP 59.7 / PG2)</name>
    <name type="common">Mycoplasma agalactiae</name>
    <dbReference type="NCBI Taxonomy" id="347257"/>
    <lineage>
        <taxon>Bacteria</taxon>
        <taxon>Bacillati</taxon>
        <taxon>Mycoplasmatota</taxon>
        <taxon>Mycoplasmoidales</taxon>
        <taxon>Metamycoplasmataceae</taxon>
        <taxon>Mycoplasmopsis</taxon>
    </lineage>
</organism>
<name>A5IYW7_MYCAP</name>
<sequence length="350" mass="40209">MNNLSHNIILNKAQYEQFLNTFRLNIEYLSEFLVSKIHEDKAQNELIFCIQNFDNKEQIFTKVAYLKGSYVYFEIFNLLINDFECFVFDMGGTLLDSKKMLQNENIKKVNELARIGKKIIIATSGSYFNFENYFEKINFNMPLICANGAMIYDNKTLNLTSGLEMLKEEANEIMNKCNELGLAYYIFHDSGMAGINVENSSAYKQNKEATGMKKESRVLNPESNFFDDKKIYKVFVTFESYQADKIKALISFCKKFKKLHTMQTHSNFLDIGIACSKASALNNISNEHKINLAKTAVFGDSDNDLPLFDIAKVSFAHSSARLSVLKSVHYVSSKDNNENWISWLIDNLFV</sequence>
<proteinExistence type="predicted"/>
<dbReference type="PANTHER" id="PTHR10000">
    <property type="entry name" value="PHOSPHOSERINE PHOSPHATASE"/>
    <property type="match status" value="1"/>
</dbReference>
<dbReference type="InterPro" id="IPR036412">
    <property type="entry name" value="HAD-like_sf"/>
</dbReference>
<dbReference type="GeneID" id="93358271"/>
<accession>A5IYW7</accession>
<reference evidence="3" key="1">
    <citation type="journal article" date="2007" name="PLoS Genet.">
        <title>Being pathogenic, plastic, and sexual while living with a nearly minimal bacterial genome.</title>
        <authorList>
            <person name="Sirand-Pugnet P."/>
            <person name="Lartigue C."/>
            <person name="Marenda M."/>
            <person name="Jacob D."/>
            <person name="Barre A."/>
            <person name="Barbe V."/>
            <person name="Schenowitz C."/>
            <person name="Mangenot S."/>
            <person name="Couloux A."/>
            <person name="Segurens B."/>
            <person name="de Daruvar A."/>
            <person name="Blanchard A."/>
            <person name="Citti C."/>
        </authorList>
    </citation>
    <scope>NUCLEOTIDE SEQUENCE [LARGE SCALE GENOMIC DNA]</scope>
    <source>
        <strain evidence="3">PG2</strain>
    </source>
</reference>
<dbReference type="GO" id="GO:0005829">
    <property type="term" value="C:cytosol"/>
    <property type="evidence" value="ECO:0007669"/>
    <property type="project" value="TreeGrafter"/>
</dbReference>
<dbReference type="RefSeq" id="WP_011949691.1">
    <property type="nucleotide sequence ID" value="NC_009497.1"/>
</dbReference>
<dbReference type="STRING" id="347257.MAG5280"/>
<evidence type="ECO:0000313" key="2">
    <source>
        <dbReference type="EMBL" id="CAL59226.1"/>
    </source>
</evidence>
<dbReference type="InterPro" id="IPR023214">
    <property type="entry name" value="HAD_sf"/>
</dbReference>
<gene>
    <name evidence="2" type="ordered locus">MAG5280</name>
</gene>
<comment type="cofactor">
    <cofactor evidence="1">
        <name>Mg(2+)</name>
        <dbReference type="ChEBI" id="CHEBI:18420"/>
    </cofactor>
</comment>
<dbReference type="Pfam" id="PF08282">
    <property type="entry name" value="Hydrolase_3"/>
    <property type="match status" value="1"/>
</dbReference>
<evidence type="ECO:0000313" key="3">
    <source>
        <dbReference type="Proteomes" id="UP000007065"/>
    </source>
</evidence>
<dbReference type="GO" id="GO:0016791">
    <property type="term" value="F:phosphatase activity"/>
    <property type="evidence" value="ECO:0007669"/>
    <property type="project" value="TreeGrafter"/>
</dbReference>
<dbReference type="KEGG" id="maa:MAG5280"/>
<dbReference type="Gene3D" id="3.40.50.1000">
    <property type="entry name" value="HAD superfamily/HAD-like"/>
    <property type="match status" value="1"/>
</dbReference>
<dbReference type="SUPFAM" id="SSF56784">
    <property type="entry name" value="HAD-like"/>
    <property type="match status" value="1"/>
</dbReference>
<dbReference type="NCBIfam" id="TIGR01484">
    <property type="entry name" value="HAD-SF-IIB"/>
    <property type="match status" value="1"/>
</dbReference>
<evidence type="ECO:0000256" key="1">
    <source>
        <dbReference type="ARBA" id="ARBA00001946"/>
    </source>
</evidence>
<dbReference type="Gene3D" id="3.30.1240.10">
    <property type="match status" value="1"/>
</dbReference>
<dbReference type="PANTHER" id="PTHR10000:SF8">
    <property type="entry name" value="HAD SUPERFAMILY HYDROLASE-LIKE, TYPE 3"/>
    <property type="match status" value="1"/>
</dbReference>
<dbReference type="EMBL" id="CU179680">
    <property type="protein sequence ID" value="CAL59226.1"/>
    <property type="molecule type" value="Genomic_DNA"/>
</dbReference>
<dbReference type="AlphaFoldDB" id="A5IYW7"/>
<keyword evidence="3" id="KW-1185">Reference proteome</keyword>
<dbReference type="GO" id="GO:0000287">
    <property type="term" value="F:magnesium ion binding"/>
    <property type="evidence" value="ECO:0007669"/>
    <property type="project" value="TreeGrafter"/>
</dbReference>
<protein>
    <submittedName>
        <fullName evidence="2">Uncharacterized protein</fullName>
    </submittedName>
</protein>